<sequence length="72" mass="8199">MKQRYLTVEEDEEQPTAPPTTTGLPPTTVVLWLFSHRDSEKLSTKQKTRQLQLMSDFKVSSNISFLLSRACG</sequence>
<dbReference type="EMBL" id="JAAIUW010000247">
    <property type="protein sequence ID" value="KAF7800670.1"/>
    <property type="molecule type" value="Genomic_DNA"/>
</dbReference>
<protein>
    <submittedName>
        <fullName evidence="2">Uncharacterized protein</fullName>
    </submittedName>
</protein>
<keyword evidence="3" id="KW-1185">Reference proteome</keyword>
<gene>
    <name evidence="2" type="ORF">G2W53_044852</name>
</gene>
<dbReference type="AlphaFoldDB" id="A0A834SE59"/>
<evidence type="ECO:0000256" key="1">
    <source>
        <dbReference type="SAM" id="MobiDB-lite"/>
    </source>
</evidence>
<feature type="region of interest" description="Disordered" evidence="1">
    <location>
        <begin position="1"/>
        <end position="24"/>
    </location>
</feature>
<evidence type="ECO:0000313" key="2">
    <source>
        <dbReference type="EMBL" id="KAF7800670.1"/>
    </source>
</evidence>
<reference evidence="2" key="1">
    <citation type="submission" date="2020-09" db="EMBL/GenBank/DDBJ databases">
        <title>Genome-Enabled Discovery of Anthraquinone Biosynthesis in Senna tora.</title>
        <authorList>
            <person name="Kang S.-H."/>
            <person name="Pandey R.P."/>
            <person name="Lee C.-M."/>
            <person name="Sim J.-S."/>
            <person name="Jeong J.-T."/>
            <person name="Choi B.-S."/>
            <person name="Jung M."/>
            <person name="Ginzburg D."/>
            <person name="Zhao K."/>
            <person name="Won S.Y."/>
            <person name="Oh T.-J."/>
            <person name="Yu Y."/>
            <person name="Kim N.-H."/>
            <person name="Lee O.R."/>
            <person name="Lee T.-H."/>
            <person name="Bashyal P."/>
            <person name="Kim T.-S."/>
            <person name="Lee W.-H."/>
            <person name="Kawkins C."/>
            <person name="Kim C.-K."/>
            <person name="Kim J.S."/>
            <person name="Ahn B.O."/>
            <person name="Rhee S.Y."/>
            <person name="Sohng J.K."/>
        </authorList>
    </citation>
    <scope>NUCLEOTIDE SEQUENCE</scope>
    <source>
        <tissue evidence="2">Leaf</tissue>
    </source>
</reference>
<proteinExistence type="predicted"/>
<dbReference type="Proteomes" id="UP000634136">
    <property type="component" value="Unassembled WGS sequence"/>
</dbReference>
<organism evidence="2 3">
    <name type="scientific">Senna tora</name>
    <dbReference type="NCBI Taxonomy" id="362788"/>
    <lineage>
        <taxon>Eukaryota</taxon>
        <taxon>Viridiplantae</taxon>
        <taxon>Streptophyta</taxon>
        <taxon>Embryophyta</taxon>
        <taxon>Tracheophyta</taxon>
        <taxon>Spermatophyta</taxon>
        <taxon>Magnoliopsida</taxon>
        <taxon>eudicotyledons</taxon>
        <taxon>Gunneridae</taxon>
        <taxon>Pentapetalae</taxon>
        <taxon>rosids</taxon>
        <taxon>fabids</taxon>
        <taxon>Fabales</taxon>
        <taxon>Fabaceae</taxon>
        <taxon>Caesalpinioideae</taxon>
        <taxon>Cassia clade</taxon>
        <taxon>Senna</taxon>
    </lineage>
</organism>
<accession>A0A834SE59</accession>
<comment type="caution">
    <text evidence="2">The sequence shown here is derived from an EMBL/GenBank/DDBJ whole genome shotgun (WGS) entry which is preliminary data.</text>
</comment>
<evidence type="ECO:0000313" key="3">
    <source>
        <dbReference type="Proteomes" id="UP000634136"/>
    </source>
</evidence>
<name>A0A834SE59_9FABA</name>